<dbReference type="InterPro" id="IPR014558">
    <property type="entry name" value="UCP029720"/>
</dbReference>
<keyword evidence="3" id="KW-1185">Reference proteome</keyword>
<organism evidence="2 3">
    <name type="scientific">Comamonas terrae</name>
    <dbReference type="NCBI Taxonomy" id="673548"/>
    <lineage>
        <taxon>Bacteria</taxon>
        <taxon>Pseudomonadati</taxon>
        <taxon>Pseudomonadota</taxon>
        <taxon>Betaproteobacteria</taxon>
        <taxon>Burkholderiales</taxon>
        <taxon>Comamonadaceae</taxon>
        <taxon>Comamonas</taxon>
    </lineage>
</organism>
<dbReference type="InterPro" id="IPR005297">
    <property type="entry name" value="Lipoprotein_repeat"/>
</dbReference>
<evidence type="ECO:0000313" key="3">
    <source>
        <dbReference type="Proteomes" id="UP001597463"/>
    </source>
</evidence>
<keyword evidence="1" id="KW-0732">Signal</keyword>
<dbReference type="PROSITE" id="PS51257">
    <property type="entry name" value="PROKAR_LIPOPROTEIN"/>
    <property type="match status" value="1"/>
</dbReference>
<evidence type="ECO:0008006" key="4">
    <source>
        <dbReference type="Google" id="ProtNLM"/>
    </source>
</evidence>
<dbReference type="EMBL" id="JBHUMV010000003">
    <property type="protein sequence ID" value="MFD2753942.1"/>
    <property type="molecule type" value="Genomic_DNA"/>
</dbReference>
<evidence type="ECO:0000256" key="1">
    <source>
        <dbReference type="SAM" id="SignalP"/>
    </source>
</evidence>
<dbReference type="Pfam" id="PF03640">
    <property type="entry name" value="Lipoprotein_15"/>
    <property type="match status" value="2"/>
</dbReference>
<dbReference type="RefSeq" id="WP_066470464.1">
    <property type="nucleotide sequence ID" value="NZ_BCNT01000001.1"/>
</dbReference>
<dbReference type="PIRSF" id="PIRSF029720">
    <property type="entry name" value="UCP029720"/>
    <property type="match status" value="1"/>
</dbReference>
<comment type="caution">
    <text evidence="2">The sequence shown here is derived from an EMBL/GenBank/DDBJ whole genome shotgun (WGS) entry which is preliminary data.</text>
</comment>
<sequence>MTRLASLSVLASALLAACSSAYVGQPSSPATTLNGVLVGPSQMTLYVFDRDAAAGAGKSVCNGGCATNWPPLMAPASASAIGDWSVVTRDDGGRQWAYKGRPLYYWSKDAKPGDRTGDGFLNNAWHVAKP</sequence>
<feature type="signal peptide" evidence="1">
    <location>
        <begin position="1"/>
        <end position="21"/>
    </location>
</feature>
<feature type="chain" id="PRO_5046676604" description="ATP-binding protein" evidence="1">
    <location>
        <begin position="22"/>
        <end position="130"/>
    </location>
</feature>
<dbReference type="Proteomes" id="UP001597463">
    <property type="component" value="Unassembled WGS sequence"/>
</dbReference>
<name>A0ABW5UJX4_9BURK</name>
<evidence type="ECO:0000313" key="2">
    <source>
        <dbReference type="EMBL" id="MFD2753942.1"/>
    </source>
</evidence>
<gene>
    <name evidence="2" type="ORF">ACFSW6_07555</name>
</gene>
<protein>
    <recommendedName>
        <fullName evidence="4">ATP-binding protein</fullName>
    </recommendedName>
</protein>
<reference evidence="3" key="1">
    <citation type="journal article" date="2019" name="Int. J. Syst. Evol. Microbiol.">
        <title>The Global Catalogue of Microorganisms (GCM) 10K type strain sequencing project: providing services to taxonomists for standard genome sequencing and annotation.</title>
        <authorList>
            <consortium name="The Broad Institute Genomics Platform"/>
            <consortium name="The Broad Institute Genome Sequencing Center for Infectious Disease"/>
            <person name="Wu L."/>
            <person name="Ma J."/>
        </authorList>
    </citation>
    <scope>NUCLEOTIDE SEQUENCE [LARGE SCALE GENOMIC DNA]</scope>
    <source>
        <strain evidence="3">TISTR 1906</strain>
    </source>
</reference>
<dbReference type="PANTHER" id="PTHR39335">
    <property type="entry name" value="BLL4220 PROTEIN"/>
    <property type="match status" value="1"/>
</dbReference>
<proteinExistence type="predicted"/>
<dbReference type="PANTHER" id="PTHR39335:SF1">
    <property type="entry name" value="BLL4220 PROTEIN"/>
    <property type="match status" value="1"/>
</dbReference>
<accession>A0ABW5UJX4</accession>